<evidence type="ECO:0000256" key="1">
    <source>
        <dbReference type="SAM" id="MobiDB-lite"/>
    </source>
</evidence>
<evidence type="ECO:0000313" key="3">
    <source>
        <dbReference type="Proteomes" id="UP000507470"/>
    </source>
</evidence>
<keyword evidence="3" id="KW-1185">Reference proteome</keyword>
<dbReference type="AlphaFoldDB" id="A0A6J8E989"/>
<organism evidence="2 3">
    <name type="scientific">Mytilus coruscus</name>
    <name type="common">Sea mussel</name>
    <dbReference type="NCBI Taxonomy" id="42192"/>
    <lineage>
        <taxon>Eukaryota</taxon>
        <taxon>Metazoa</taxon>
        <taxon>Spiralia</taxon>
        <taxon>Lophotrochozoa</taxon>
        <taxon>Mollusca</taxon>
        <taxon>Bivalvia</taxon>
        <taxon>Autobranchia</taxon>
        <taxon>Pteriomorphia</taxon>
        <taxon>Mytilida</taxon>
        <taxon>Mytiloidea</taxon>
        <taxon>Mytilidae</taxon>
        <taxon>Mytilinae</taxon>
        <taxon>Mytilus</taxon>
    </lineage>
</organism>
<evidence type="ECO:0000313" key="2">
    <source>
        <dbReference type="EMBL" id="CAC5416626.1"/>
    </source>
</evidence>
<feature type="region of interest" description="Disordered" evidence="1">
    <location>
        <begin position="1"/>
        <end position="27"/>
    </location>
</feature>
<feature type="compositionally biased region" description="Basic and acidic residues" evidence="1">
    <location>
        <begin position="1"/>
        <end position="14"/>
    </location>
</feature>
<reference evidence="2 3" key="1">
    <citation type="submission" date="2020-06" db="EMBL/GenBank/DDBJ databases">
        <authorList>
            <person name="Li R."/>
            <person name="Bekaert M."/>
        </authorList>
    </citation>
    <scope>NUCLEOTIDE SEQUENCE [LARGE SCALE GENOMIC DNA]</scope>
    <source>
        <strain evidence="3">wild</strain>
    </source>
</reference>
<protein>
    <submittedName>
        <fullName evidence="2">Uncharacterized protein</fullName>
    </submittedName>
</protein>
<dbReference type="Proteomes" id="UP000507470">
    <property type="component" value="Unassembled WGS sequence"/>
</dbReference>
<dbReference type="OrthoDB" id="10067360at2759"/>
<dbReference type="EMBL" id="CACVKT020008665">
    <property type="protein sequence ID" value="CAC5416626.1"/>
    <property type="molecule type" value="Genomic_DNA"/>
</dbReference>
<name>A0A6J8E989_MYTCO</name>
<sequence>METDDHTEPLRDNIDDQDPGNTSSFNITRRSFVVPEILLEEKPQENEETETTVTYHVADNGTTRNKLKLADSIGYTYTVKSKQEAATNAFKPEAQIVNDAMVSHSDHTAPAGSRPNVHNLQRSTNRLCEKSRPKDPTDLNFEVQYRQHDGVYKFVRKLMALCFLPHEYILPTFQRLKDQLDQESPKLHQLVNYISRT</sequence>
<proteinExistence type="predicted"/>
<gene>
    <name evidence="2" type="ORF">MCOR_49222</name>
</gene>
<accession>A0A6J8E989</accession>